<gene>
    <name evidence="7" type="ORF">CUN49_15045</name>
</gene>
<dbReference type="EMBL" id="PGTM01000341">
    <property type="protein sequence ID" value="PJF34562.1"/>
    <property type="molecule type" value="Genomic_DNA"/>
</dbReference>
<dbReference type="GO" id="GO:0005975">
    <property type="term" value="P:carbohydrate metabolic process"/>
    <property type="evidence" value="ECO:0007669"/>
    <property type="project" value="InterPro"/>
</dbReference>
<keyword evidence="2 4" id="KW-0808">Transferase</keyword>
<dbReference type="PANTHER" id="PTHR43095:SF2">
    <property type="entry name" value="GLUCONOKINASE"/>
    <property type="match status" value="1"/>
</dbReference>
<dbReference type="GO" id="GO:0016301">
    <property type="term" value="F:kinase activity"/>
    <property type="evidence" value="ECO:0007669"/>
    <property type="project" value="UniProtKB-KW"/>
</dbReference>
<dbReference type="Pfam" id="PF02782">
    <property type="entry name" value="FGGY_C"/>
    <property type="match status" value="1"/>
</dbReference>
<evidence type="ECO:0000256" key="1">
    <source>
        <dbReference type="ARBA" id="ARBA00009156"/>
    </source>
</evidence>
<reference evidence="7 8" key="1">
    <citation type="submission" date="2017-11" db="EMBL/GenBank/DDBJ databases">
        <title>Evolution of Phototrophy in the Chloroflexi Phylum Driven by Horizontal Gene Transfer.</title>
        <authorList>
            <person name="Ward L.M."/>
            <person name="Hemp J."/>
            <person name="Shih P.M."/>
            <person name="Mcglynn S.E."/>
            <person name="Fischer W."/>
        </authorList>
    </citation>
    <scope>NUCLEOTIDE SEQUENCE [LARGE SCALE GENOMIC DNA]</scope>
    <source>
        <strain evidence="7">JP3_13</strain>
    </source>
</reference>
<dbReference type="AlphaFoldDB" id="A0A2M8PAL6"/>
<dbReference type="GO" id="GO:0016773">
    <property type="term" value="F:phosphotransferase activity, alcohol group as acceptor"/>
    <property type="evidence" value="ECO:0007669"/>
    <property type="project" value="InterPro"/>
</dbReference>
<evidence type="ECO:0000313" key="7">
    <source>
        <dbReference type="EMBL" id="PJF34562.1"/>
    </source>
</evidence>
<feature type="domain" description="Carbohydrate kinase FGGY C-terminal" evidence="6">
    <location>
        <begin position="259"/>
        <end position="440"/>
    </location>
</feature>
<evidence type="ECO:0000256" key="3">
    <source>
        <dbReference type="ARBA" id="ARBA00022777"/>
    </source>
</evidence>
<dbReference type="Pfam" id="PF00370">
    <property type="entry name" value="FGGY_N"/>
    <property type="match status" value="1"/>
</dbReference>
<dbReference type="PIRSF" id="PIRSF000538">
    <property type="entry name" value="GlpK"/>
    <property type="match status" value="1"/>
</dbReference>
<dbReference type="SUPFAM" id="SSF53067">
    <property type="entry name" value="Actin-like ATPase domain"/>
    <property type="match status" value="2"/>
</dbReference>
<dbReference type="InterPro" id="IPR018483">
    <property type="entry name" value="Carb_kinase_FGGY_CS"/>
</dbReference>
<keyword evidence="3 4" id="KW-0418">Kinase</keyword>
<dbReference type="PANTHER" id="PTHR43095">
    <property type="entry name" value="SUGAR KINASE"/>
    <property type="match status" value="1"/>
</dbReference>
<evidence type="ECO:0000259" key="6">
    <source>
        <dbReference type="Pfam" id="PF02782"/>
    </source>
</evidence>
<evidence type="ECO:0000256" key="4">
    <source>
        <dbReference type="RuleBase" id="RU003733"/>
    </source>
</evidence>
<dbReference type="InterPro" id="IPR050406">
    <property type="entry name" value="FGGY_Carb_Kinase"/>
</dbReference>
<comment type="caution">
    <text evidence="7">The sequence shown here is derived from an EMBL/GenBank/DDBJ whole genome shotgun (WGS) entry which is preliminary data.</text>
</comment>
<evidence type="ECO:0000256" key="2">
    <source>
        <dbReference type="ARBA" id="ARBA00022679"/>
    </source>
</evidence>
<feature type="domain" description="Carbohydrate kinase FGGY N-terminal" evidence="5">
    <location>
        <begin position="4"/>
        <end position="249"/>
    </location>
</feature>
<protein>
    <submittedName>
        <fullName evidence="7">Carbohydrate kinase</fullName>
    </submittedName>
</protein>
<evidence type="ECO:0000313" key="8">
    <source>
        <dbReference type="Proteomes" id="UP000229681"/>
    </source>
</evidence>
<dbReference type="CDD" id="cd07770">
    <property type="entry name" value="ASKHA_NBD_FGGY_GntK"/>
    <property type="match status" value="1"/>
</dbReference>
<accession>A0A2M8PAL6</accession>
<organism evidence="7 8">
    <name type="scientific">Candidatus Thermofonsia Clade 1 bacterium</name>
    <dbReference type="NCBI Taxonomy" id="2364210"/>
    <lineage>
        <taxon>Bacteria</taxon>
        <taxon>Bacillati</taxon>
        <taxon>Chloroflexota</taxon>
        <taxon>Candidatus Thermofontia</taxon>
        <taxon>Candidatus Thermofonsia Clade 1</taxon>
    </lineage>
</organism>
<dbReference type="InterPro" id="IPR000577">
    <property type="entry name" value="Carb_kinase_FGGY"/>
</dbReference>
<proteinExistence type="inferred from homology"/>
<name>A0A2M8PAL6_9CHLR</name>
<dbReference type="InterPro" id="IPR018485">
    <property type="entry name" value="FGGY_C"/>
</dbReference>
<dbReference type="Gene3D" id="3.30.420.40">
    <property type="match status" value="2"/>
</dbReference>
<evidence type="ECO:0000259" key="5">
    <source>
        <dbReference type="Pfam" id="PF00370"/>
    </source>
</evidence>
<sequence>MKHVLAIDIGSSSARLIVYRYADGALTALRALSAAYAFRTGADGASEIEAEFLRELIEGLLDALLQQTALPRLDAVGMATFVGNLLGVDADGRACTPIYTYADTRCAAQVELLRAELGEAGLRDSHRRVGCMLHTAYHAPKLLWLQQQGVRAAQWTDLATYLYRAWFKRADVPCSYSVASWSGIFNGAALTWDSQWLERLGMTVAQLPSLADYTAAQRNLAPEYAARWLALREAPFFLAVGDGAAANIGSGAAAHGAAALTIGTTAALRVISNASEPEVPFGLWRYRIDRRHHLIGGATSEGGNVFQWARQTLQLPDWQTLERLLSERAADAHGLTFLPMLAGERAPHWNPSALGTLHGVRLSTTGVDVLQAALEGVALRLAAIARLLKLPSRPIWAGGGALGASKAWAQIVADALNVPLRLVAEEEPTARGVAILALAALGAAGLTDLPPKVETTLTPRAERASALQQAAERQAALYQALYGNKNSPAGAALDRS</sequence>
<dbReference type="Proteomes" id="UP000229681">
    <property type="component" value="Unassembled WGS sequence"/>
</dbReference>
<comment type="similarity">
    <text evidence="1 4">Belongs to the FGGY kinase family.</text>
</comment>
<dbReference type="InterPro" id="IPR043129">
    <property type="entry name" value="ATPase_NBD"/>
</dbReference>
<dbReference type="PROSITE" id="PS00445">
    <property type="entry name" value="FGGY_KINASES_2"/>
    <property type="match status" value="1"/>
</dbReference>
<dbReference type="InterPro" id="IPR018484">
    <property type="entry name" value="FGGY_N"/>
</dbReference>